<dbReference type="Proteomes" id="UP001627154">
    <property type="component" value="Unassembled WGS sequence"/>
</dbReference>
<evidence type="ECO:0000256" key="4">
    <source>
        <dbReference type="SAM" id="MobiDB-lite"/>
    </source>
</evidence>
<accession>A0ABD2WS85</accession>
<keyword evidence="7" id="KW-1185">Reference proteome</keyword>
<protein>
    <recommendedName>
        <fullName evidence="5">DNA-directed RNA polymerase RBP11-like dimerisation domain-containing protein</fullName>
    </recommendedName>
</protein>
<reference evidence="6 7" key="1">
    <citation type="journal article" date="2024" name="bioRxiv">
        <title>A reference genome for Trichogramma kaykai: A tiny desert-dwelling parasitoid wasp with competing sex-ratio distorters.</title>
        <authorList>
            <person name="Culotta J."/>
            <person name="Lindsey A.R."/>
        </authorList>
    </citation>
    <scope>NUCLEOTIDE SEQUENCE [LARGE SCALE GENOMIC DNA]</scope>
    <source>
        <strain evidence="6 7">KSX58</strain>
    </source>
</reference>
<dbReference type="InterPro" id="IPR033898">
    <property type="entry name" value="RNAP_AC19"/>
</dbReference>
<dbReference type="Gene3D" id="3.30.1360.10">
    <property type="entry name" value="RNA polymerase, RBP11-like subunit"/>
    <property type="match status" value="1"/>
</dbReference>
<sequence>MKKNRIRRYLTRRAKEKLAVDESEKSSDVTSKPQEEIIASQQAGETDDDENAKTFVFEDEGHTFGNVLKSIISDDPDVEFCGYIVPQTTNSKKMYFRIKAKNGKPEDILRKGLASLCKVCEMANQTLENSMERYRSSHS</sequence>
<dbReference type="PANTHER" id="PTHR13946:SF28">
    <property type="entry name" value="DNA-DIRECTED RNA POLYMERASES I AND III SUBUNIT RPAC2"/>
    <property type="match status" value="1"/>
</dbReference>
<name>A0ABD2WS85_9HYME</name>
<dbReference type="Pfam" id="PF13656">
    <property type="entry name" value="RNA_pol_L_2"/>
    <property type="match status" value="1"/>
</dbReference>
<evidence type="ECO:0000256" key="2">
    <source>
        <dbReference type="ARBA" id="ARBA00023163"/>
    </source>
</evidence>
<keyword evidence="1" id="KW-0240">DNA-directed RNA polymerase</keyword>
<dbReference type="GO" id="GO:0000428">
    <property type="term" value="C:DNA-directed RNA polymerase complex"/>
    <property type="evidence" value="ECO:0007669"/>
    <property type="project" value="UniProtKB-KW"/>
</dbReference>
<dbReference type="PANTHER" id="PTHR13946">
    <property type="entry name" value="DNA-DIRECTED RNA POLYMERASE I,II,III"/>
    <property type="match status" value="1"/>
</dbReference>
<organism evidence="6 7">
    <name type="scientific">Trichogramma kaykai</name>
    <dbReference type="NCBI Taxonomy" id="54128"/>
    <lineage>
        <taxon>Eukaryota</taxon>
        <taxon>Metazoa</taxon>
        <taxon>Ecdysozoa</taxon>
        <taxon>Arthropoda</taxon>
        <taxon>Hexapoda</taxon>
        <taxon>Insecta</taxon>
        <taxon>Pterygota</taxon>
        <taxon>Neoptera</taxon>
        <taxon>Endopterygota</taxon>
        <taxon>Hymenoptera</taxon>
        <taxon>Apocrita</taxon>
        <taxon>Proctotrupomorpha</taxon>
        <taxon>Chalcidoidea</taxon>
        <taxon>Trichogrammatidae</taxon>
        <taxon>Trichogramma</taxon>
    </lineage>
</organism>
<dbReference type="HAMAP" id="MF_00261">
    <property type="entry name" value="RNApol_arch_Rpo11"/>
    <property type="match status" value="1"/>
</dbReference>
<dbReference type="InterPro" id="IPR036603">
    <property type="entry name" value="RBP11-like"/>
</dbReference>
<feature type="domain" description="DNA-directed RNA polymerase RBP11-like dimerisation" evidence="5">
    <location>
        <begin position="53"/>
        <end position="123"/>
    </location>
</feature>
<dbReference type="InterPro" id="IPR009025">
    <property type="entry name" value="RBP11-like_dimer"/>
</dbReference>
<evidence type="ECO:0000313" key="7">
    <source>
        <dbReference type="Proteomes" id="UP001627154"/>
    </source>
</evidence>
<feature type="region of interest" description="Disordered" evidence="4">
    <location>
        <begin position="20"/>
        <end position="50"/>
    </location>
</feature>
<evidence type="ECO:0000313" key="6">
    <source>
        <dbReference type="EMBL" id="KAL3395689.1"/>
    </source>
</evidence>
<evidence type="ECO:0000256" key="1">
    <source>
        <dbReference type="ARBA" id="ARBA00022478"/>
    </source>
</evidence>
<dbReference type="EMBL" id="JBJJXI010000078">
    <property type="protein sequence ID" value="KAL3395689.1"/>
    <property type="molecule type" value="Genomic_DNA"/>
</dbReference>
<evidence type="ECO:0000259" key="5">
    <source>
        <dbReference type="Pfam" id="PF13656"/>
    </source>
</evidence>
<evidence type="ECO:0000256" key="3">
    <source>
        <dbReference type="ARBA" id="ARBA00025751"/>
    </source>
</evidence>
<keyword evidence="2" id="KW-0804">Transcription</keyword>
<proteinExistence type="inferred from homology"/>
<dbReference type="CDD" id="cd07029">
    <property type="entry name" value="RNAP_I_III_AC19"/>
    <property type="match status" value="1"/>
</dbReference>
<dbReference type="SUPFAM" id="SSF55257">
    <property type="entry name" value="RBP11-like subunits of RNA polymerase"/>
    <property type="match status" value="1"/>
</dbReference>
<gene>
    <name evidence="6" type="ORF">TKK_010226</name>
</gene>
<comment type="caution">
    <text evidence="6">The sequence shown here is derived from an EMBL/GenBank/DDBJ whole genome shotgun (WGS) entry which is preliminary data.</text>
</comment>
<comment type="similarity">
    <text evidence="3">Belongs to the archaeal Rpo11/eukaryotic RPB11/RPC19 RNA polymerase subunit family.</text>
</comment>
<dbReference type="InterPro" id="IPR022905">
    <property type="entry name" value="Rpo11-like"/>
</dbReference>
<dbReference type="AlphaFoldDB" id="A0ABD2WS85"/>